<keyword evidence="3" id="KW-1185">Reference proteome</keyword>
<evidence type="ECO:0000256" key="1">
    <source>
        <dbReference type="SAM" id="Phobius"/>
    </source>
</evidence>
<sequence length="98" mass="10883">MLCVAMTCSPLIFICSRHPSTAPTFAYSLMYSDTEILMLRRAASAFMRSAVHPLFQLADLAVKYLAYYSMHPSGGRYILPIAPVILLLICQVMCFASV</sequence>
<dbReference type="Proteomes" id="UP000054270">
    <property type="component" value="Unassembled WGS sequence"/>
</dbReference>
<feature type="transmembrane region" description="Helical" evidence="1">
    <location>
        <begin position="77"/>
        <end position="96"/>
    </location>
</feature>
<keyword evidence="1" id="KW-0472">Membrane</keyword>
<name>A0A0D2L600_HYPSF</name>
<keyword evidence="1" id="KW-0812">Transmembrane</keyword>
<dbReference type="EMBL" id="KN817551">
    <property type="protein sequence ID" value="KJA22292.1"/>
    <property type="molecule type" value="Genomic_DNA"/>
</dbReference>
<proteinExistence type="predicted"/>
<evidence type="ECO:0000313" key="2">
    <source>
        <dbReference type="EMBL" id="KJA22292.1"/>
    </source>
</evidence>
<keyword evidence="1" id="KW-1133">Transmembrane helix</keyword>
<gene>
    <name evidence="2" type="ORF">HYPSUDRAFT_87505</name>
</gene>
<organism evidence="2 3">
    <name type="scientific">Hypholoma sublateritium (strain FD-334 SS-4)</name>
    <dbReference type="NCBI Taxonomy" id="945553"/>
    <lineage>
        <taxon>Eukaryota</taxon>
        <taxon>Fungi</taxon>
        <taxon>Dikarya</taxon>
        <taxon>Basidiomycota</taxon>
        <taxon>Agaricomycotina</taxon>
        <taxon>Agaricomycetes</taxon>
        <taxon>Agaricomycetidae</taxon>
        <taxon>Agaricales</taxon>
        <taxon>Agaricineae</taxon>
        <taxon>Strophariaceae</taxon>
        <taxon>Hypholoma</taxon>
    </lineage>
</organism>
<reference evidence="3" key="1">
    <citation type="submission" date="2014-04" db="EMBL/GenBank/DDBJ databases">
        <title>Evolutionary Origins and Diversification of the Mycorrhizal Mutualists.</title>
        <authorList>
            <consortium name="DOE Joint Genome Institute"/>
            <consortium name="Mycorrhizal Genomics Consortium"/>
            <person name="Kohler A."/>
            <person name="Kuo A."/>
            <person name="Nagy L.G."/>
            <person name="Floudas D."/>
            <person name="Copeland A."/>
            <person name="Barry K.W."/>
            <person name="Cichocki N."/>
            <person name="Veneault-Fourrey C."/>
            <person name="LaButti K."/>
            <person name="Lindquist E.A."/>
            <person name="Lipzen A."/>
            <person name="Lundell T."/>
            <person name="Morin E."/>
            <person name="Murat C."/>
            <person name="Riley R."/>
            <person name="Ohm R."/>
            <person name="Sun H."/>
            <person name="Tunlid A."/>
            <person name="Henrissat B."/>
            <person name="Grigoriev I.V."/>
            <person name="Hibbett D.S."/>
            <person name="Martin F."/>
        </authorList>
    </citation>
    <scope>NUCLEOTIDE SEQUENCE [LARGE SCALE GENOMIC DNA]</scope>
    <source>
        <strain evidence="3">FD-334 SS-4</strain>
    </source>
</reference>
<evidence type="ECO:0000313" key="3">
    <source>
        <dbReference type="Proteomes" id="UP000054270"/>
    </source>
</evidence>
<protein>
    <submittedName>
        <fullName evidence="2">Uncharacterized protein</fullName>
    </submittedName>
</protein>
<accession>A0A0D2L600</accession>
<dbReference type="AlphaFoldDB" id="A0A0D2L600"/>